<proteinExistence type="predicted"/>
<dbReference type="Proteomes" id="UP001164746">
    <property type="component" value="Chromosome 3"/>
</dbReference>
<sequence>MHRHRPFKTSLFQTHTVRHRKHFNKTTMLKYHRIKLQYPLHLTSKLVHNTALSHWGRLQNR</sequence>
<organism evidence="1 2">
    <name type="scientific">Mya arenaria</name>
    <name type="common">Soft-shell clam</name>
    <dbReference type="NCBI Taxonomy" id="6604"/>
    <lineage>
        <taxon>Eukaryota</taxon>
        <taxon>Metazoa</taxon>
        <taxon>Spiralia</taxon>
        <taxon>Lophotrochozoa</taxon>
        <taxon>Mollusca</taxon>
        <taxon>Bivalvia</taxon>
        <taxon>Autobranchia</taxon>
        <taxon>Heteroconchia</taxon>
        <taxon>Euheterodonta</taxon>
        <taxon>Imparidentia</taxon>
        <taxon>Neoheterodontei</taxon>
        <taxon>Myida</taxon>
        <taxon>Myoidea</taxon>
        <taxon>Myidae</taxon>
        <taxon>Mya</taxon>
    </lineage>
</organism>
<dbReference type="EMBL" id="CP111014">
    <property type="protein sequence ID" value="WAQ98486.1"/>
    <property type="molecule type" value="Genomic_DNA"/>
</dbReference>
<evidence type="ECO:0000313" key="2">
    <source>
        <dbReference type="Proteomes" id="UP001164746"/>
    </source>
</evidence>
<evidence type="ECO:0000313" key="1">
    <source>
        <dbReference type="EMBL" id="WAQ98486.1"/>
    </source>
</evidence>
<accession>A0ABY7DNH1</accession>
<name>A0ABY7DNH1_MYAAR</name>
<keyword evidence="2" id="KW-1185">Reference proteome</keyword>
<gene>
    <name evidence="1" type="ORF">MAR_022859</name>
</gene>
<protein>
    <submittedName>
        <fullName evidence="1">Uncharacterized protein</fullName>
    </submittedName>
</protein>
<reference evidence="1" key="1">
    <citation type="submission" date="2022-11" db="EMBL/GenBank/DDBJ databases">
        <title>Centuries of genome instability and evolution in soft-shell clam transmissible cancer (bioRxiv).</title>
        <authorList>
            <person name="Hart S.F.M."/>
            <person name="Yonemitsu M.A."/>
            <person name="Giersch R.M."/>
            <person name="Beal B.F."/>
            <person name="Arriagada G."/>
            <person name="Davis B.W."/>
            <person name="Ostrander E.A."/>
            <person name="Goff S.P."/>
            <person name="Metzger M.J."/>
        </authorList>
    </citation>
    <scope>NUCLEOTIDE SEQUENCE</scope>
    <source>
        <strain evidence="1">MELC-2E11</strain>
        <tissue evidence="1">Siphon/mantle</tissue>
    </source>
</reference>